<sequence length="239" mass="24771">MTRQEEDRRKSRKGWIGLGAIAVAGALVVGLGYAYFSDTIAGEGTATAGTLDITGELTVYQNGVADADGTIENFNPGDVLTISGDIANEGNKEAWIRTLVSGTADEGIAPYLYVYAGETVPTQTTLLGTETDALTGVDGYIGDADDLADGIADPALVIAGTGSAAETTEATTTETGEYSSNVVIYFDKAATNEAQDQDLSVTVDVQAIQYKNNTTLGNVNWDSVVDTAFSLPADDGDTA</sequence>
<organism evidence="2 3">
    <name type="scientific">Nocardioides eburneus</name>
    <dbReference type="NCBI Taxonomy" id="3231482"/>
    <lineage>
        <taxon>Bacteria</taxon>
        <taxon>Bacillati</taxon>
        <taxon>Actinomycetota</taxon>
        <taxon>Actinomycetes</taxon>
        <taxon>Propionibacteriales</taxon>
        <taxon>Nocardioidaceae</taxon>
        <taxon>Nocardioides</taxon>
    </lineage>
</organism>
<evidence type="ECO:0000313" key="2">
    <source>
        <dbReference type="EMBL" id="MEX0428923.1"/>
    </source>
</evidence>
<evidence type="ECO:0000256" key="1">
    <source>
        <dbReference type="SAM" id="Phobius"/>
    </source>
</evidence>
<reference evidence="2 3" key="1">
    <citation type="submission" date="2024-07" db="EMBL/GenBank/DDBJ databases">
        <authorList>
            <person name="Lee S."/>
            <person name="Kang M."/>
        </authorList>
    </citation>
    <scope>NUCLEOTIDE SEQUENCE [LARGE SCALE GENOMIC DNA]</scope>
    <source>
        <strain evidence="2 3">DS6</strain>
    </source>
</reference>
<evidence type="ECO:0000313" key="3">
    <source>
        <dbReference type="Proteomes" id="UP001556631"/>
    </source>
</evidence>
<dbReference type="Pfam" id="PF12389">
    <property type="entry name" value="Peptidase_M73"/>
    <property type="match status" value="1"/>
</dbReference>
<protein>
    <submittedName>
        <fullName evidence="2">TasA family protein</fullName>
    </submittedName>
</protein>
<dbReference type="InterPro" id="IPR022121">
    <property type="entry name" value="Peptidase_M73_camelysin"/>
</dbReference>
<feature type="transmembrane region" description="Helical" evidence="1">
    <location>
        <begin position="15"/>
        <end position="36"/>
    </location>
</feature>
<keyword evidence="1" id="KW-0472">Membrane</keyword>
<keyword evidence="1" id="KW-0812">Transmembrane</keyword>
<comment type="caution">
    <text evidence="2">The sequence shown here is derived from an EMBL/GenBank/DDBJ whole genome shotgun (WGS) entry which is preliminary data.</text>
</comment>
<dbReference type="EMBL" id="JBFPJR010000029">
    <property type="protein sequence ID" value="MEX0428923.1"/>
    <property type="molecule type" value="Genomic_DNA"/>
</dbReference>
<gene>
    <name evidence="2" type="ORF">AB3X52_14950</name>
</gene>
<dbReference type="Proteomes" id="UP001556631">
    <property type="component" value="Unassembled WGS sequence"/>
</dbReference>
<accession>A0ABV3T1B0</accession>
<keyword evidence="3" id="KW-1185">Reference proteome</keyword>
<name>A0ABV3T1B0_9ACTN</name>
<dbReference type="RefSeq" id="WP_367994892.1">
    <property type="nucleotide sequence ID" value="NZ_JBFPJR010000029.1"/>
</dbReference>
<keyword evidence="1" id="KW-1133">Transmembrane helix</keyword>
<proteinExistence type="predicted"/>